<accession>A0A9N8HIZ9</accession>
<dbReference type="GO" id="GO:0051879">
    <property type="term" value="F:Hsp90 protein binding"/>
    <property type="evidence" value="ECO:0007669"/>
    <property type="project" value="TreeGrafter"/>
</dbReference>
<dbReference type="PROSITE" id="PS50222">
    <property type="entry name" value="EF_HAND_2"/>
    <property type="match status" value="5"/>
</dbReference>
<dbReference type="GO" id="GO:0005509">
    <property type="term" value="F:calcium ion binding"/>
    <property type="evidence" value="ECO:0007669"/>
    <property type="project" value="InterPro"/>
</dbReference>
<dbReference type="Proteomes" id="UP001153069">
    <property type="component" value="Unassembled WGS sequence"/>
</dbReference>
<dbReference type="OrthoDB" id="2423701at2759"/>
<dbReference type="Gene3D" id="1.25.40.10">
    <property type="entry name" value="Tetratricopeptide repeat domain"/>
    <property type="match status" value="1"/>
</dbReference>
<protein>
    <submittedName>
        <fullName evidence="7">Stress-induced-phosphoprotein 1</fullName>
    </submittedName>
</protein>
<feature type="domain" description="EF-hand" evidence="6">
    <location>
        <begin position="483"/>
        <end position="518"/>
    </location>
</feature>
<dbReference type="InterPro" id="IPR011990">
    <property type="entry name" value="TPR-like_helical_dom_sf"/>
</dbReference>
<feature type="region of interest" description="Disordered" evidence="5">
    <location>
        <begin position="113"/>
        <end position="147"/>
    </location>
</feature>
<name>A0A9N8HIZ9_9STRA</name>
<feature type="domain" description="EF-hand" evidence="6">
    <location>
        <begin position="225"/>
        <end position="260"/>
    </location>
</feature>
<dbReference type="InterPro" id="IPR011992">
    <property type="entry name" value="EF-hand-dom_pair"/>
</dbReference>
<dbReference type="InterPro" id="IPR002048">
    <property type="entry name" value="EF_hand_dom"/>
</dbReference>
<dbReference type="Pfam" id="PF13405">
    <property type="entry name" value="EF-hand_6"/>
    <property type="match status" value="1"/>
</dbReference>
<comment type="caution">
    <text evidence="7">The sequence shown here is derived from an EMBL/GenBank/DDBJ whole genome shotgun (WGS) entry which is preliminary data.</text>
</comment>
<dbReference type="Pfam" id="PF13202">
    <property type="entry name" value="EF-hand_5"/>
    <property type="match status" value="1"/>
</dbReference>
<evidence type="ECO:0000256" key="3">
    <source>
        <dbReference type="ARBA" id="ARBA00022837"/>
    </source>
</evidence>
<dbReference type="InterPro" id="IPR018247">
    <property type="entry name" value="EF_Hand_1_Ca_BS"/>
</dbReference>
<feature type="domain" description="EF-hand" evidence="6">
    <location>
        <begin position="309"/>
        <end position="344"/>
    </location>
</feature>
<dbReference type="Pfam" id="PF00515">
    <property type="entry name" value="TPR_1"/>
    <property type="match status" value="1"/>
</dbReference>
<evidence type="ECO:0000259" key="6">
    <source>
        <dbReference type="PROSITE" id="PS50222"/>
    </source>
</evidence>
<dbReference type="PANTHER" id="PTHR22904:SF523">
    <property type="entry name" value="STRESS-INDUCED-PHOSPHOPROTEIN 1"/>
    <property type="match status" value="1"/>
</dbReference>
<dbReference type="SUPFAM" id="SSF48452">
    <property type="entry name" value="TPR-like"/>
    <property type="match status" value="1"/>
</dbReference>
<organism evidence="7 8">
    <name type="scientific">Seminavis robusta</name>
    <dbReference type="NCBI Taxonomy" id="568900"/>
    <lineage>
        <taxon>Eukaryota</taxon>
        <taxon>Sar</taxon>
        <taxon>Stramenopiles</taxon>
        <taxon>Ochrophyta</taxon>
        <taxon>Bacillariophyta</taxon>
        <taxon>Bacillariophyceae</taxon>
        <taxon>Bacillariophycidae</taxon>
        <taxon>Naviculales</taxon>
        <taxon>Naviculaceae</taxon>
        <taxon>Seminavis</taxon>
    </lineage>
</organism>
<keyword evidence="8" id="KW-1185">Reference proteome</keyword>
<evidence type="ECO:0000256" key="5">
    <source>
        <dbReference type="SAM" id="MobiDB-lite"/>
    </source>
</evidence>
<keyword evidence="1" id="KW-0677">Repeat</keyword>
<evidence type="ECO:0000313" key="7">
    <source>
        <dbReference type="EMBL" id="CAB9516998.1"/>
    </source>
</evidence>
<dbReference type="SMART" id="SM00028">
    <property type="entry name" value="TPR"/>
    <property type="match status" value="3"/>
</dbReference>
<dbReference type="InterPro" id="IPR019734">
    <property type="entry name" value="TPR_rpt"/>
</dbReference>
<evidence type="ECO:0000256" key="2">
    <source>
        <dbReference type="ARBA" id="ARBA00022803"/>
    </source>
</evidence>
<evidence type="ECO:0000313" key="8">
    <source>
        <dbReference type="Proteomes" id="UP001153069"/>
    </source>
</evidence>
<gene>
    <name evidence="7" type="ORF">SEMRO_820_G207320.1</name>
</gene>
<feature type="repeat" description="TPR" evidence="4">
    <location>
        <begin position="5"/>
        <end position="38"/>
    </location>
</feature>
<feature type="domain" description="EF-hand" evidence="6">
    <location>
        <begin position="185"/>
        <end position="220"/>
    </location>
</feature>
<sequence length="571" mass="64261">MGATAKENKNKGNAAFKNGKWEDAVKYYGRAIKLDEKNFVCYANRSAAWLKLGNPEEALKDADKCIKLKPKYHKGHARKATALHALKRYSEEVKAYKYGLKYCPDEEALKSGLEQAKRHRTNSSKASQAARKTTATMQAASSRKKKAANSSNVSQFVLQTKKNLELQMAAIQAQLDMVNELTKMNEEEKLDLLYTLLDKDGDGTIDAKELADGLRKRNDGLSFTDSIQKSIEMIAIYDDDGDAELNRNEFQHFVERMVSELNATFDEFAEFLVYQILFSEKDDKEEEEDVDIDKLKEEVRERGQLLDTLSDPRMMSLFVLFDKDGDSTVDFKEVACGLYHLTKSMEESAKATTGLLLMMDKDDKRVLGYEQFAKLILAIAAAANSSFDEVADDLTLALTSEDAELDEEVLRELTIADEAYAQARDREREEKEHKKVMDALSYRRTTRLFDLWDANGDGTIDFEELVTGLRRYQSACNGDQSAEDVEKAAMALMAEDANGDQSLDREEFAYAMVNYADAMSTDLHELIDFMCVVAALGDDSDYEKAYSKAADGGIIKKPGKKFKENIGVDDE</sequence>
<dbReference type="EMBL" id="CAICTM010000819">
    <property type="protein sequence ID" value="CAB9516998.1"/>
    <property type="molecule type" value="Genomic_DNA"/>
</dbReference>
<dbReference type="Pfam" id="PF13181">
    <property type="entry name" value="TPR_8"/>
    <property type="match status" value="1"/>
</dbReference>
<dbReference type="SMART" id="SM00054">
    <property type="entry name" value="EFh"/>
    <property type="match status" value="5"/>
</dbReference>
<dbReference type="Gene3D" id="1.10.238.10">
    <property type="entry name" value="EF-hand"/>
    <property type="match status" value="3"/>
</dbReference>
<keyword evidence="3" id="KW-0106">Calcium</keyword>
<dbReference type="PANTHER" id="PTHR22904">
    <property type="entry name" value="TPR REPEAT CONTAINING PROTEIN"/>
    <property type="match status" value="1"/>
</dbReference>
<feature type="compositionally biased region" description="Polar residues" evidence="5">
    <location>
        <begin position="123"/>
        <end position="138"/>
    </location>
</feature>
<feature type="domain" description="EF-hand" evidence="6">
    <location>
        <begin position="440"/>
        <end position="475"/>
    </location>
</feature>
<dbReference type="PROSITE" id="PS00018">
    <property type="entry name" value="EF_HAND_1"/>
    <property type="match status" value="3"/>
</dbReference>
<dbReference type="CDD" id="cd00051">
    <property type="entry name" value="EFh"/>
    <property type="match status" value="2"/>
</dbReference>
<evidence type="ECO:0000256" key="1">
    <source>
        <dbReference type="ARBA" id="ARBA00022737"/>
    </source>
</evidence>
<dbReference type="AlphaFoldDB" id="A0A9N8HIZ9"/>
<dbReference type="SUPFAM" id="SSF47473">
    <property type="entry name" value="EF-hand"/>
    <property type="match status" value="2"/>
</dbReference>
<reference evidence="7" key="1">
    <citation type="submission" date="2020-06" db="EMBL/GenBank/DDBJ databases">
        <authorList>
            <consortium name="Plant Systems Biology data submission"/>
        </authorList>
    </citation>
    <scope>NUCLEOTIDE SEQUENCE</scope>
    <source>
        <strain evidence="7">D6</strain>
    </source>
</reference>
<keyword evidence="2 4" id="KW-0802">TPR repeat</keyword>
<evidence type="ECO:0000256" key="4">
    <source>
        <dbReference type="PROSITE-ProRule" id="PRU00339"/>
    </source>
</evidence>
<dbReference type="PROSITE" id="PS50005">
    <property type="entry name" value="TPR"/>
    <property type="match status" value="1"/>
</dbReference>
<proteinExistence type="predicted"/>